<keyword evidence="2" id="KW-0808">Transferase</keyword>
<evidence type="ECO:0000313" key="2">
    <source>
        <dbReference type="EMBL" id="MFC0581220.1"/>
    </source>
</evidence>
<dbReference type="GO" id="GO:0016746">
    <property type="term" value="F:acyltransferase activity"/>
    <property type="evidence" value="ECO:0007669"/>
    <property type="project" value="UniProtKB-KW"/>
</dbReference>
<dbReference type="RefSeq" id="WP_377457910.1">
    <property type="nucleotide sequence ID" value="NZ_JBHLUB010000002.1"/>
</dbReference>
<keyword evidence="2" id="KW-0012">Acyltransferase</keyword>
<keyword evidence="3" id="KW-1185">Reference proteome</keyword>
<evidence type="ECO:0000313" key="3">
    <source>
        <dbReference type="Proteomes" id="UP001589862"/>
    </source>
</evidence>
<dbReference type="Proteomes" id="UP001589862">
    <property type="component" value="Unassembled WGS sequence"/>
</dbReference>
<dbReference type="Pfam" id="PF13302">
    <property type="entry name" value="Acetyltransf_3"/>
    <property type="match status" value="1"/>
</dbReference>
<dbReference type="InterPro" id="IPR051908">
    <property type="entry name" value="Ribosomal_N-acetyltransferase"/>
</dbReference>
<dbReference type="Gene3D" id="3.40.630.30">
    <property type="match status" value="1"/>
</dbReference>
<reference evidence="2 3" key="1">
    <citation type="submission" date="2024-09" db="EMBL/GenBank/DDBJ databases">
        <authorList>
            <person name="Sun Q."/>
            <person name="Mori K."/>
        </authorList>
    </citation>
    <scope>NUCLEOTIDE SEQUENCE [LARGE SCALE GENOMIC DNA]</scope>
    <source>
        <strain evidence="2 3">NCAIM B.02604</strain>
    </source>
</reference>
<sequence>MALSALPEWPAVPPAHGPVFLRAVEDDDLEMARELSTDPYVPLVGTLPLNASADQALGWIRRQQSRHAARTGFSFTIVLKDSGTAVGHCGLWLSELDKGRATAGYAVVPSKRGQGLAAAALTALTDFAWTIPGLHRVALLIEPWNTASIRTAVRAGYEREGLLRSYTEIEGERRDMLLFAAVI</sequence>
<feature type="domain" description="N-acetyltransferase" evidence="1">
    <location>
        <begin position="19"/>
        <end position="181"/>
    </location>
</feature>
<dbReference type="PANTHER" id="PTHR43441">
    <property type="entry name" value="RIBOSOMAL-PROTEIN-SERINE ACETYLTRANSFERASE"/>
    <property type="match status" value="1"/>
</dbReference>
<dbReference type="SUPFAM" id="SSF55729">
    <property type="entry name" value="Acyl-CoA N-acyltransferases (Nat)"/>
    <property type="match status" value="1"/>
</dbReference>
<protein>
    <submittedName>
        <fullName evidence="2">GNAT family N-acetyltransferase</fullName>
        <ecNumber evidence="2">2.3.-.-</ecNumber>
    </submittedName>
</protein>
<organism evidence="2 3">
    <name type="scientific">Micrococcoides hystricis</name>
    <dbReference type="NCBI Taxonomy" id="1572761"/>
    <lineage>
        <taxon>Bacteria</taxon>
        <taxon>Bacillati</taxon>
        <taxon>Actinomycetota</taxon>
        <taxon>Actinomycetes</taxon>
        <taxon>Micrococcales</taxon>
        <taxon>Micrococcaceae</taxon>
        <taxon>Micrococcoides</taxon>
    </lineage>
</organism>
<dbReference type="InterPro" id="IPR000182">
    <property type="entry name" value="GNAT_dom"/>
</dbReference>
<dbReference type="PANTHER" id="PTHR43441:SF10">
    <property type="entry name" value="ACETYLTRANSFERASE"/>
    <property type="match status" value="1"/>
</dbReference>
<dbReference type="EC" id="2.3.-.-" evidence="2"/>
<name>A0ABV6P7W9_9MICC</name>
<dbReference type="PROSITE" id="PS51186">
    <property type="entry name" value="GNAT"/>
    <property type="match status" value="1"/>
</dbReference>
<gene>
    <name evidence="2" type="ORF">ACFFFR_02295</name>
</gene>
<dbReference type="EMBL" id="JBHLUB010000002">
    <property type="protein sequence ID" value="MFC0581220.1"/>
    <property type="molecule type" value="Genomic_DNA"/>
</dbReference>
<dbReference type="InterPro" id="IPR016181">
    <property type="entry name" value="Acyl_CoA_acyltransferase"/>
</dbReference>
<comment type="caution">
    <text evidence="2">The sequence shown here is derived from an EMBL/GenBank/DDBJ whole genome shotgun (WGS) entry which is preliminary data.</text>
</comment>
<evidence type="ECO:0000259" key="1">
    <source>
        <dbReference type="PROSITE" id="PS51186"/>
    </source>
</evidence>
<proteinExistence type="predicted"/>
<accession>A0ABV6P7W9</accession>